<organism evidence="2 3">
    <name type="scientific">Basidiobolus ranarum</name>
    <dbReference type="NCBI Taxonomy" id="34480"/>
    <lineage>
        <taxon>Eukaryota</taxon>
        <taxon>Fungi</taxon>
        <taxon>Fungi incertae sedis</taxon>
        <taxon>Zoopagomycota</taxon>
        <taxon>Entomophthoromycotina</taxon>
        <taxon>Basidiobolomycetes</taxon>
        <taxon>Basidiobolales</taxon>
        <taxon>Basidiobolaceae</taxon>
        <taxon>Basidiobolus</taxon>
    </lineage>
</organism>
<gene>
    <name evidence="2" type="ORF">K7432_014657</name>
</gene>
<name>A0ABR2VP73_9FUNG</name>
<evidence type="ECO:0000313" key="2">
    <source>
        <dbReference type="EMBL" id="KAK9687778.1"/>
    </source>
</evidence>
<feature type="compositionally biased region" description="Polar residues" evidence="1">
    <location>
        <begin position="226"/>
        <end position="235"/>
    </location>
</feature>
<feature type="compositionally biased region" description="Low complexity" evidence="1">
    <location>
        <begin position="1"/>
        <end position="13"/>
    </location>
</feature>
<feature type="compositionally biased region" description="Low complexity" evidence="1">
    <location>
        <begin position="57"/>
        <end position="67"/>
    </location>
</feature>
<feature type="compositionally biased region" description="Polar residues" evidence="1">
    <location>
        <begin position="108"/>
        <end position="126"/>
    </location>
</feature>
<evidence type="ECO:0000256" key="1">
    <source>
        <dbReference type="SAM" id="MobiDB-lite"/>
    </source>
</evidence>
<dbReference type="Proteomes" id="UP001479436">
    <property type="component" value="Unassembled WGS sequence"/>
</dbReference>
<evidence type="ECO:0000313" key="3">
    <source>
        <dbReference type="Proteomes" id="UP001479436"/>
    </source>
</evidence>
<feature type="region of interest" description="Disordered" evidence="1">
    <location>
        <begin position="1"/>
        <end position="20"/>
    </location>
</feature>
<protein>
    <submittedName>
        <fullName evidence="2">Uncharacterized protein</fullName>
    </submittedName>
</protein>
<feature type="compositionally biased region" description="Polar residues" evidence="1">
    <location>
        <begin position="70"/>
        <end position="87"/>
    </location>
</feature>
<accession>A0ABR2VP73</accession>
<feature type="region of interest" description="Disordered" evidence="1">
    <location>
        <begin position="26"/>
        <end position="155"/>
    </location>
</feature>
<sequence length="235" mass="24756">MRAAQFAQAQAQQNQSNLMRNQRMNQVPGMNNEEPNGANLNAGKPGNLNMNRMHQMNAPNNNNAALNGQDGFQNMRSPAGSNNLNPNSQGPTSAPPPGSTPQPSVSPQNRAQSTNHNLGAQQSKNNHPPGANGKPQEKAPSHNATDANKGDADEMDQEFLGDDSFLGTDFDSSMMGDIDFEMFLNNPDDLGSLSGPSGNSQPPSGQGGNHSGNEGAGSMSDLFDTSFFNEGTTAE</sequence>
<comment type="caution">
    <text evidence="2">The sequence shown here is derived from an EMBL/GenBank/DDBJ whole genome shotgun (WGS) entry which is preliminary data.</text>
</comment>
<feature type="compositionally biased region" description="Low complexity" evidence="1">
    <location>
        <begin position="187"/>
        <end position="204"/>
    </location>
</feature>
<keyword evidence="3" id="KW-1185">Reference proteome</keyword>
<feature type="region of interest" description="Disordered" evidence="1">
    <location>
        <begin position="182"/>
        <end position="235"/>
    </location>
</feature>
<dbReference type="EMBL" id="JASJQH010008603">
    <property type="protein sequence ID" value="KAK9687778.1"/>
    <property type="molecule type" value="Genomic_DNA"/>
</dbReference>
<reference evidence="2 3" key="1">
    <citation type="submission" date="2023-04" db="EMBL/GenBank/DDBJ databases">
        <title>Genome of Basidiobolus ranarum AG-B5.</title>
        <authorList>
            <person name="Stajich J.E."/>
            <person name="Carter-House D."/>
            <person name="Gryganskyi A."/>
        </authorList>
    </citation>
    <scope>NUCLEOTIDE SEQUENCE [LARGE SCALE GENOMIC DNA]</scope>
    <source>
        <strain evidence="2 3">AG-B5</strain>
    </source>
</reference>
<proteinExistence type="predicted"/>